<feature type="transmembrane region" description="Helical" evidence="8">
    <location>
        <begin position="298"/>
        <end position="318"/>
    </location>
</feature>
<feature type="transmembrane region" description="Helical" evidence="8">
    <location>
        <begin position="12"/>
        <end position="30"/>
    </location>
</feature>
<dbReference type="NCBIfam" id="TIGR00912">
    <property type="entry name" value="2A0309"/>
    <property type="match status" value="1"/>
</dbReference>
<evidence type="ECO:0000256" key="5">
    <source>
        <dbReference type="ARBA" id="ARBA00022692"/>
    </source>
</evidence>
<feature type="transmembrane region" description="Helical" evidence="8">
    <location>
        <begin position="330"/>
        <end position="353"/>
    </location>
</feature>
<dbReference type="AlphaFoldDB" id="A0A8J8M8I4"/>
<feature type="transmembrane region" description="Helical" evidence="8">
    <location>
        <begin position="146"/>
        <end position="163"/>
    </location>
</feature>
<keyword evidence="10" id="KW-1185">Reference proteome</keyword>
<keyword evidence="4" id="KW-0309">Germination</keyword>
<feature type="transmembrane region" description="Helical" evidence="8">
    <location>
        <begin position="265"/>
        <end position="286"/>
    </location>
</feature>
<evidence type="ECO:0000256" key="6">
    <source>
        <dbReference type="ARBA" id="ARBA00022989"/>
    </source>
</evidence>
<feature type="transmembrane region" description="Helical" evidence="8">
    <location>
        <begin position="183"/>
        <end position="201"/>
    </location>
</feature>
<dbReference type="PANTHER" id="PTHR34975">
    <property type="entry name" value="SPORE GERMINATION PROTEIN A2"/>
    <property type="match status" value="1"/>
</dbReference>
<dbReference type="RefSeq" id="WP_212692557.1">
    <property type="nucleotide sequence ID" value="NZ_CP058561.1"/>
</dbReference>
<organism evidence="9 10">
    <name type="scientific">Vallitalea guaymasensis</name>
    <dbReference type="NCBI Taxonomy" id="1185412"/>
    <lineage>
        <taxon>Bacteria</taxon>
        <taxon>Bacillati</taxon>
        <taxon>Bacillota</taxon>
        <taxon>Clostridia</taxon>
        <taxon>Lachnospirales</taxon>
        <taxon>Vallitaleaceae</taxon>
        <taxon>Vallitalea</taxon>
    </lineage>
</organism>
<evidence type="ECO:0000256" key="2">
    <source>
        <dbReference type="ARBA" id="ARBA00007998"/>
    </source>
</evidence>
<reference evidence="9 10" key="1">
    <citation type="submission" date="2020-07" db="EMBL/GenBank/DDBJ databases">
        <title>Vallitalea guaymasensis genome.</title>
        <authorList>
            <person name="Postec A."/>
        </authorList>
    </citation>
    <scope>NUCLEOTIDE SEQUENCE [LARGE SCALE GENOMIC DNA]</scope>
    <source>
        <strain evidence="9 10">Ra1766G1</strain>
    </source>
</reference>
<name>A0A8J8M8I4_9FIRM</name>
<feature type="transmembrane region" description="Helical" evidence="8">
    <location>
        <begin position="66"/>
        <end position="95"/>
    </location>
</feature>
<comment type="subcellular location">
    <subcellularLocation>
        <location evidence="1">Membrane</location>
        <topology evidence="1">Multi-pass membrane protein</topology>
    </subcellularLocation>
</comment>
<dbReference type="PANTHER" id="PTHR34975:SF2">
    <property type="entry name" value="SPORE GERMINATION PROTEIN A2"/>
    <property type="match status" value="1"/>
</dbReference>
<feature type="transmembrane region" description="Helical" evidence="8">
    <location>
        <begin position="36"/>
        <end position="54"/>
    </location>
</feature>
<dbReference type="InterPro" id="IPR004761">
    <property type="entry name" value="Spore_GerAB"/>
</dbReference>
<dbReference type="GO" id="GO:0016020">
    <property type="term" value="C:membrane"/>
    <property type="evidence" value="ECO:0007669"/>
    <property type="project" value="UniProtKB-SubCell"/>
</dbReference>
<evidence type="ECO:0000313" key="10">
    <source>
        <dbReference type="Proteomes" id="UP000677305"/>
    </source>
</evidence>
<protein>
    <submittedName>
        <fullName evidence="9">Endospore germination permease</fullName>
    </submittedName>
</protein>
<sequence>MNKDTVTTKQAVSLIILTFLSSSIVAFPGINAGKDAWIVKIIAVLIALIFTFIYEQLMHIFPKKNLYEILIEVFGKVIGNIVIMLYTIYFFILGSLVLRRFGDMVNVVSIPETPMILPVFLMLLVCILISKYGVEIIGRWSETTMLLFAGALSLIIIFLVKDMRINNLRPVLFNGIKPVLKEIPLAFAFPYGEVVLFTTIFTNIKGKGKSKIYTIGILISGFLGVILYLTTLLVIGETLAKQAYFPILTTVSHINVGKFIQRIDIIAPLLFILGGVIKVSICIIATSKGIAKIFSYKTYDFIIAPVALMMFNVFIINFKSIFEATKWIDYIFPVYSLPFQVIIPILLYIIALVRKKLADNRGDKKADDNVLEYDS</sequence>
<evidence type="ECO:0000256" key="4">
    <source>
        <dbReference type="ARBA" id="ARBA00022544"/>
    </source>
</evidence>
<dbReference type="GO" id="GO:0009847">
    <property type="term" value="P:spore germination"/>
    <property type="evidence" value="ECO:0007669"/>
    <property type="project" value="InterPro"/>
</dbReference>
<keyword evidence="5 8" id="KW-0812">Transmembrane</keyword>
<evidence type="ECO:0000256" key="7">
    <source>
        <dbReference type="ARBA" id="ARBA00023136"/>
    </source>
</evidence>
<dbReference type="EMBL" id="CP058561">
    <property type="protein sequence ID" value="QUH28309.1"/>
    <property type="molecule type" value="Genomic_DNA"/>
</dbReference>
<gene>
    <name evidence="9" type="ORF">HYG85_05000</name>
</gene>
<keyword evidence="6 8" id="KW-1133">Transmembrane helix</keyword>
<evidence type="ECO:0000256" key="8">
    <source>
        <dbReference type="SAM" id="Phobius"/>
    </source>
</evidence>
<evidence type="ECO:0000313" key="9">
    <source>
        <dbReference type="EMBL" id="QUH28309.1"/>
    </source>
</evidence>
<feature type="transmembrane region" description="Helical" evidence="8">
    <location>
        <begin position="115"/>
        <end position="134"/>
    </location>
</feature>
<dbReference type="Proteomes" id="UP000677305">
    <property type="component" value="Chromosome"/>
</dbReference>
<dbReference type="Pfam" id="PF03845">
    <property type="entry name" value="Spore_permease"/>
    <property type="match status" value="1"/>
</dbReference>
<keyword evidence="3" id="KW-0813">Transport</keyword>
<feature type="transmembrane region" description="Helical" evidence="8">
    <location>
        <begin position="213"/>
        <end position="235"/>
    </location>
</feature>
<accession>A0A8J8M8I4</accession>
<proteinExistence type="inferred from homology"/>
<evidence type="ECO:0000256" key="3">
    <source>
        <dbReference type="ARBA" id="ARBA00022448"/>
    </source>
</evidence>
<keyword evidence="7 8" id="KW-0472">Membrane</keyword>
<dbReference type="KEGG" id="vgu:HYG85_05000"/>
<evidence type="ECO:0000256" key="1">
    <source>
        <dbReference type="ARBA" id="ARBA00004141"/>
    </source>
</evidence>
<comment type="similarity">
    <text evidence="2">Belongs to the amino acid-polyamine-organocation (APC) superfamily. Spore germination protein (SGP) (TC 2.A.3.9) family.</text>
</comment>